<dbReference type="Proteomes" id="UP001255185">
    <property type="component" value="Unassembled WGS sequence"/>
</dbReference>
<proteinExistence type="predicted"/>
<keyword evidence="2" id="KW-1185">Reference proteome</keyword>
<evidence type="ECO:0000313" key="2">
    <source>
        <dbReference type="Proteomes" id="UP001255185"/>
    </source>
</evidence>
<dbReference type="CDD" id="cd07818">
    <property type="entry name" value="SRPBCC_1"/>
    <property type="match status" value="1"/>
</dbReference>
<evidence type="ECO:0000313" key="1">
    <source>
        <dbReference type="EMBL" id="MDR6967697.1"/>
    </source>
</evidence>
<gene>
    <name evidence="1" type="ORF">J2X31_001709</name>
</gene>
<comment type="caution">
    <text evidence="1">The sequence shown here is derived from an EMBL/GenBank/DDBJ whole genome shotgun (WGS) entry which is preliminary data.</text>
</comment>
<dbReference type="InterPro" id="IPR011256">
    <property type="entry name" value="Reg_factor_effector_dom_sf"/>
</dbReference>
<accession>A0ABU1TP03</accession>
<dbReference type="SUPFAM" id="SSF55961">
    <property type="entry name" value="Bet v1-like"/>
    <property type="match status" value="1"/>
</dbReference>
<dbReference type="RefSeq" id="WP_310025945.1">
    <property type="nucleotide sequence ID" value="NZ_JAVDVI010000006.1"/>
</dbReference>
<sequence length="366" mass="40740">MRIVKYIFLLVLLALIGIAVYVATQKGDFAIERSTVIKVPKEVVFNYVNDYRNWEEWGAWKEDDATMEFIYPDNTVGQGASYSWKGSNGDGEMKTIFVKQNDSIAQKITNGSNEYASNITFKDTVGGTKVVWRSTGSVDFMSKVYATFNGGISKMMNTLYERSLNNLNQVITKEINTFSVEVDGIVQKPSTFYLKQTATTKLKDMQSSLNPMLQKMITFFKNNSMTMNGRPFVIYESVDTQAGTITFSICGPLKEEIFLAPGSDISVGKLEAFSALKTTLTGDYSHRDEAIKKAKDHISKNNINQNTALKYIDIYAKNASDVKNPSKWVTEILIPVQSAVVVPEPNVVKPPTVATPPVMAPEVITD</sequence>
<protein>
    <submittedName>
        <fullName evidence="1">Effector-binding domain-containing protein</fullName>
    </submittedName>
</protein>
<dbReference type="EMBL" id="JAVDVI010000006">
    <property type="protein sequence ID" value="MDR6967697.1"/>
    <property type="molecule type" value="Genomic_DNA"/>
</dbReference>
<dbReference type="SUPFAM" id="SSF55136">
    <property type="entry name" value="Probable bacterial effector-binding domain"/>
    <property type="match status" value="1"/>
</dbReference>
<organism evidence="1 2">
    <name type="scientific">Flavobacterium arsenatis</name>
    <dbReference type="NCBI Taxonomy" id="1484332"/>
    <lineage>
        <taxon>Bacteria</taxon>
        <taxon>Pseudomonadati</taxon>
        <taxon>Bacteroidota</taxon>
        <taxon>Flavobacteriia</taxon>
        <taxon>Flavobacteriales</taxon>
        <taxon>Flavobacteriaceae</taxon>
        <taxon>Flavobacterium</taxon>
    </lineage>
</organism>
<reference evidence="1 2" key="1">
    <citation type="submission" date="2023-07" db="EMBL/GenBank/DDBJ databases">
        <title>Sorghum-associated microbial communities from plants grown in Nebraska, USA.</title>
        <authorList>
            <person name="Schachtman D."/>
        </authorList>
    </citation>
    <scope>NUCLEOTIDE SEQUENCE [LARGE SCALE GENOMIC DNA]</scope>
    <source>
        <strain evidence="1 2">3773</strain>
    </source>
</reference>
<dbReference type="Gene3D" id="3.20.80.10">
    <property type="entry name" value="Regulatory factor, effector binding domain"/>
    <property type="match status" value="1"/>
</dbReference>
<name>A0ABU1TP03_9FLAO</name>
<dbReference type="InterPro" id="IPR023393">
    <property type="entry name" value="START-like_dom_sf"/>
</dbReference>
<dbReference type="Gene3D" id="3.30.530.20">
    <property type="match status" value="1"/>
</dbReference>
<dbReference type="Pfam" id="PF10604">
    <property type="entry name" value="Polyketide_cyc2"/>
    <property type="match status" value="1"/>
</dbReference>
<dbReference type="InterPro" id="IPR019587">
    <property type="entry name" value="Polyketide_cyclase/dehydratase"/>
</dbReference>